<sequence length="143" mass="15807">MTVAAYRAVTLNGAHKPMLATQWSCLLQSKLPPRRGAAQSMSYSTRISISFTRMQPPRQTMPLSTSVRRSRRVTVSYYIYFYSVIVRADKASSTPRPAEGTDVVVANLVTCFPQNFFTGSSIPVSNLTFNDGLIKCISVFTAV</sequence>
<evidence type="ECO:0000313" key="2">
    <source>
        <dbReference type="Proteomes" id="UP000299102"/>
    </source>
</evidence>
<comment type="caution">
    <text evidence="1">The sequence shown here is derived from an EMBL/GenBank/DDBJ whole genome shotgun (WGS) entry which is preliminary data.</text>
</comment>
<accession>A0A4C1VDD1</accession>
<dbReference type="Proteomes" id="UP000299102">
    <property type="component" value="Unassembled WGS sequence"/>
</dbReference>
<evidence type="ECO:0000313" key="1">
    <source>
        <dbReference type="EMBL" id="GBP35954.1"/>
    </source>
</evidence>
<reference evidence="1 2" key="1">
    <citation type="journal article" date="2019" name="Commun. Biol.">
        <title>The bagworm genome reveals a unique fibroin gene that provides high tensile strength.</title>
        <authorList>
            <person name="Kono N."/>
            <person name="Nakamura H."/>
            <person name="Ohtoshi R."/>
            <person name="Tomita M."/>
            <person name="Numata K."/>
            <person name="Arakawa K."/>
        </authorList>
    </citation>
    <scope>NUCLEOTIDE SEQUENCE [LARGE SCALE GENOMIC DNA]</scope>
</reference>
<proteinExistence type="predicted"/>
<organism evidence="1 2">
    <name type="scientific">Eumeta variegata</name>
    <name type="common">Bagworm moth</name>
    <name type="synonym">Eumeta japonica</name>
    <dbReference type="NCBI Taxonomy" id="151549"/>
    <lineage>
        <taxon>Eukaryota</taxon>
        <taxon>Metazoa</taxon>
        <taxon>Ecdysozoa</taxon>
        <taxon>Arthropoda</taxon>
        <taxon>Hexapoda</taxon>
        <taxon>Insecta</taxon>
        <taxon>Pterygota</taxon>
        <taxon>Neoptera</taxon>
        <taxon>Endopterygota</taxon>
        <taxon>Lepidoptera</taxon>
        <taxon>Glossata</taxon>
        <taxon>Ditrysia</taxon>
        <taxon>Tineoidea</taxon>
        <taxon>Psychidae</taxon>
        <taxon>Oiketicinae</taxon>
        <taxon>Eumeta</taxon>
    </lineage>
</organism>
<protein>
    <submittedName>
        <fullName evidence="1">Uncharacterized protein</fullName>
    </submittedName>
</protein>
<keyword evidence="2" id="KW-1185">Reference proteome</keyword>
<gene>
    <name evidence="1" type="ORF">EVAR_91505_1</name>
</gene>
<dbReference type="EMBL" id="BGZK01000312">
    <property type="protein sequence ID" value="GBP35954.1"/>
    <property type="molecule type" value="Genomic_DNA"/>
</dbReference>
<dbReference type="AlphaFoldDB" id="A0A4C1VDD1"/>
<name>A0A4C1VDD1_EUMVA</name>